<dbReference type="Pfam" id="PF24864">
    <property type="entry name" value="DUF7730"/>
    <property type="match status" value="1"/>
</dbReference>
<dbReference type="GeneID" id="19120414"/>
<feature type="domain" description="DUF7730" evidence="1">
    <location>
        <begin position="177"/>
        <end position="277"/>
    </location>
</feature>
<gene>
    <name evidence="2" type="ORF">COCMIDRAFT_23319</name>
</gene>
<organism evidence="2 3">
    <name type="scientific">Bipolaris oryzae ATCC 44560</name>
    <dbReference type="NCBI Taxonomy" id="930090"/>
    <lineage>
        <taxon>Eukaryota</taxon>
        <taxon>Fungi</taxon>
        <taxon>Dikarya</taxon>
        <taxon>Ascomycota</taxon>
        <taxon>Pezizomycotina</taxon>
        <taxon>Dothideomycetes</taxon>
        <taxon>Pleosporomycetidae</taxon>
        <taxon>Pleosporales</taxon>
        <taxon>Pleosporineae</taxon>
        <taxon>Pleosporaceae</taxon>
        <taxon>Bipolaris</taxon>
    </lineage>
</organism>
<dbReference type="EMBL" id="KI963936">
    <property type="protein sequence ID" value="EUC48945.1"/>
    <property type="molecule type" value="Genomic_DNA"/>
</dbReference>
<dbReference type="OrthoDB" id="3797349at2759"/>
<evidence type="ECO:0000313" key="3">
    <source>
        <dbReference type="Proteomes" id="UP000054032"/>
    </source>
</evidence>
<dbReference type="InterPro" id="IPR056632">
    <property type="entry name" value="DUF7730"/>
</dbReference>
<dbReference type="PANTHER" id="PTHR38790">
    <property type="entry name" value="2EXR DOMAIN-CONTAINING PROTEIN-RELATED"/>
    <property type="match status" value="1"/>
</dbReference>
<dbReference type="Proteomes" id="UP000054032">
    <property type="component" value="Unassembled WGS sequence"/>
</dbReference>
<dbReference type="AlphaFoldDB" id="W6ZFY5"/>
<evidence type="ECO:0000259" key="1">
    <source>
        <dbReference type="Pfam" id="PF24864"/>
    </source>
</evidence>
<proteinExistence type="predicted"/>
<dbReference type="RefSeq" id="XP_007684504.1">
    <property type="nucleotide sequence ID" value="XM_007686314.1"/>
</dbReference>
<name>W6ZFY5_COCMI</name>
<reference evidence="2 3" key="1">
    <citation type="journal article" date="2013" name="PLoS Genet.">
        <title>Comparative genome structure, secondary metabolite, and effector coding capacity across Cochliobolus pathogens.</title>
        <authorList>
            <person name="Condon B.J."/>
            <person name="Leng Y."/>
            <person name="Wu D."/>
            <person name="Bushley K.E."/>
            <person name="Ohm R.A."/>
            <person name="Otillar R."/>
            <person name="Martin J."/>
            <person name="Schackwitz W."/>
            <person name="Grimwood J."/>
            <person name="MohdZainudin N."/>
            <person name="Xue C."/>
            <person name="Wang R."/>
            <person name="Manning V.A."/>
            <person name="Dhillon B."/>
            <person name="Tu Z.J."/>
            <person name="Steffenson B.J."/>
            <person name="Salamov A."/>
            <person name="Sun H."/>
            <person name="Lowry S."/>
            <person name="LaButti K."/>
            <person name="Han J."/>
            <person name="Copeland A."/>
            <person name="Lindquist E."/>
            <person name="Barry K."/>
            <person name="Schmutz J."/>
            <person name="Baker S.E."/>
            <person name="Ciuffetti L.M."/>
            <person name="Grigoriev I.V."/>
            <person name="Zhong S."/>
            <person name="Turgeon B.G."/>
        </authorList>
    </citation>
    <scope>NUCLEOTIDE SEQUENCE [LARGE SCALE GENOMIC DNA]</scope>
    <source>
        <strain evidence="2 3">ATCC 44560</strain>
    </source>
</reference>
<protein>
    <recommendedName>
        <fullName evidence="1">DUF7730 domain-containing protein</fullName>
    </recommendedName>
</protein>
<accession>W6ZFY5</accession>
<evidence type="ECO:0000313" key="2">
    <source>
        <dbReference type="EMBL" id="EUC48945.1"/>
    </source>
</evidence>
<dbReference type="KEGG" id="bor:COCMIDRAFT_23319"/>
<sequence>MSVSPTLHKPSYYYPLISRRVPASPPARPTETRQAFPNNITMGRLARYGRKLADFLNSIIPAAIFSFIYQFYTQSLLPQYVHSILHNFILQRGTSALLWRILEAITTFLLAPHHFPRKLWLRLHPPPCTHHRCQLQRYVSPPPPPPRPCYMYMKRFCQPIRRLCNVFQSEGRSQQDSDTSAFLRLPTELRCMIYDYASGGGRYGITSSRDIAAYDPQEKQREDAVSYVLGDDAIIAIHGSCPSINLLLVCRRVCQEAREHFFSTTVFELHPLTPSDGSWVYEYYATMLEHPAYEYLPKSLYVRMMRKARLRVDIARFSCYRQRQPRGPRGRMEPVAAYDEIDLKNCTEMLLRSSRRLCEILKTAAPNLRVVDVHWVDDFPHAVSECDMDMRASVLRPFCGLDGVTLRVKQVVMAGNGKEEVFQMIKSTFV</sequence>
<dbReference type="HOGENOM" id="CLU_704310_0_0_1"/>
<keyword evidence="3" id="KW-1185">Reference proteome</keyword>